<evidence type="ECO:0000259" key="5">
    <source>
        <dbReference type="PROSITE" id="PS50090"/>
    </source>
</evidence>
<name>A0ABR2WIS9_9FUNG</name>
<dbReference type="SUPFAM" id="SSF46689">
    <property type="entry name" value="Homeodomain-like"/>
    <property type="match status" value="2"/>
</dbReference>
<dbReference type="PROSITE" id="PS51294">
    <property type="entry name" value="HTH_MYB"/>
    <property type="match status" value="2"/>
</dbReference>
<feature type="domain" description="HTH myb-type" evidence="6">
    <location>
        <begin position="110"/>
        <end position="160"/>
    </location>
</feature>
<feature type="domain" description="Myb-like" evidence="5">
    <location>
        <begin position="106"/>
        <end position="156"/>
    </location>
</feature>
<keyword evidence="2" id="KW-0238">DNA-binding</keyword>
<dbReference type="PROSITE" id="PS50090">
    <property type="entry name" value="MYB_LIKE"/>
    <property type="match status" value="3"/>
</dbReference>
<keyword evidence="8" id="KW-1185">Reference proteome</keyword>
<dbReference type="PANTHER" id="PTHR46621">
    <property type="entry name" value="SNRNA-ACTIVATING PROTEIN COMPLEX SUBUNIT 4"/>
    <property type="match status" value="1"/>
</dbReference>
<dbReference type="Gene3D" id="1.10.10.60">
    <property type="entry name" value="Homeodomain-like"/>
    <property type="match status" value="3"/>
</dbReference>
<protein>
    <submittedName>
        <fullName evidence="7">Myb- protein A</fullName>
    </submittedName>
</protein>
<evidence type="ECO:0000256" key="3">
    <source>
        <dbReference type="ARBA" id="ARBA00023163"/>
    </source>
</evidence>
<feature type="domain" description="HTH myb-type" evidence="6">
    <location>
        <begin position="55"/>
        <end position="109"/>
    </location>
</feature>
<gene>
    <name evidence="7" type="primary">MYBL1_2</name>
    <name evidence="7" type="ORF">K7432_013691</name>
</gene>
<keyword evidence="3" id="KW-0804">Transcription</keyword>
<evidence type="ECO:0000259" key="6">
    <source>
        <dbReference type="PROSITE" id="PS51294"/>
    </source>
</evidence>
<evidence type="ECO:0000313" key="8">
    <source>
        <dbReference type="Proteomes" id="UP001479436"/>
    </source>
</evidence>
<comment type="caution">
    <text evidence="7">The sequence shown here is derived from an EMBL/GenBank/DDBJ whole genome shotgun (WGS) entry which is preliminary data.</text>
</comment>
<keyword evidence="4" id="KW-0539">Nucleus</keyword>
<dbReference type="InterPro" id="IPR051575">
    <property type="entry name" value="Myb-like_DNA-bd"/>
</dbReference>
<evidence type="ECO:0000313" key="7">
    <source>
        <dbReference type="EMBL" id="KAK9761423.1"/>
    </source>
</evidence>
<proteinExistence type="predicted"/>
<dbReference type="CDD" id="cd00167">
    <property type="entry name" value="SANT"/>
    <property type="match status" value="2"/>
</dbReference>
<evidence type="ECO:0000256" key="2">
    <source>
        <dbReference type="ARBA" id="ARBA00023125"/>
    </source>
</evidence>
<evidence type="ECO:0000256" key="4">
    <source>
        <dbReference type="ARBA" id="ARBA00023242"/>
    </source>
</evidence>
<dbReference type="InterPro" id="IPR009057">
    <property type="entry name" value="Homeodomain-like_sf"/>
</dbReference>
<feature type="domain" description="Myb-like" evidence="5">
    <location>
        <begin position="3"/>
        <end position="54"/>
    </location>
</feature>
<reference evidence="7 8" key="1">
    <citation type="submission" date="2023-04" db="EMBL/GenBank/DDBJ databases">
        <title>Genome of Basidiobolus ranarum AG-B5.</title>
        <authorList>
            <person name="Stajich J.E."/>
            <person name="Carter-House D."/>
            <person name="Gryganskyi A."/>
        </authorList>
    </citation>
    <scope>NUCLEOTIDE SEQUENCE [LARGE SCALE GENOMIC DNA]</scope>
    <source>
        <strain evidence="7 8">AG-B5</strain>
    </source>
</reference>
<dbReference type="PANTHER" id="PTHR46621:SF1">
    <property type="entry name" value="SNRNA-ACTIVATING PROTEIN COMPLEX SUBUNIT 4"/>
    <property type="match status" value="1"/>
</dbReference>
<dbReference type="EMBL" id="JASJQH010001395">
    <property type="protein sequence ID" value="KAK9761423.1"/>
    <property type="molecule type" value="Genomic_DNA"/>
</dbReference>
<dbReference type="InterPro" id="IPR017930">
    <property type="entry name" value="Myb_dom"/>
</dbReference>
<dbReference type="Pfam" id="PF00249">
    <property type="entry name" value="Myb_DNA-binding"/>
    <property type="match status" value="1"/>
</dbReference>
<dbReference type="Pfam" id="PF13921">
    <property type="entry name" value="Myb_DNA-bind_6"/>
    <property type="match status" value="1"/>
</dbReference>
<dbReference type="InterPro" id="IPR001005">
    <property type="entry name" value="SANT/Myb"/>
</dbReference>
<keyword evidence="1" id="KW-0805">Transcription regulation</keyword>
<organism evidence="7 8">
    <name type="scientific">Basidiobolus ranarum</name>
    <dbReference type="NCBI Taxonomy" id="34480"/>
    <lineage>
        <taxon>Eukaryota</taxon>
        <taxon>Fungi</taxon>
        <taxon>Fungi incertae sedis</taxon>
        <taxon>Zoopagomycota</taxon>
        <taxon>Entomophthoromycotina</taxon>
        <taxon>Basidiobolomycetes</taxon>
        <taxon>Basidiobolales</taxon>
        <taxon>Basidiobolaceae</taxon>
        <taxon>Basidiobolus</taxon>
    </lineage>
</organism>
<evidence type="ECO:0000256" key="1">
    <source>
        <dbReference type="ARBA" id="ARBA00023015"/>
    </source>
</evidence>
<dbReference type="SMART" id="SM00717">
    <property type="entry name" value="SANT"/>
    <property type="match status" value="3"/>
</dbReference>
<accession>A0ABR2WIS9</accession>
<dbReference type="Proteomes" id="UP001479436">
    <property type="component" value="Unassembled WGS sequence"/>
</dbReference>
<sequence length="189" mass="22640">MSKRGYREGKWSPEDDNSLRELMNIPAYSHQWKLISESIQRSPKSCQQRWKRRLDPTLNKSSWTPEEDRMIVENVEKFGRDWHAVVKEMPGRDHATVAERYDNYLAPYLKKGKWSFDESKLMLEGLIKYGRSWADIHQLIPWRSRIYIRNFYDRAIQPGLAKLDPSLSEKERLQILLKNPEYIRCLIRT</sequence>
<feature type="domain" description="Myb-like" evidence="5">
    <location>
        <begin position="55"/>
        <end position="105"/>
    </location>
</feature>